<evidence type="ECO:0000256" key="2">
    <source>
        <dbReference type="ARBA" id="ARBA00005417"/>
    </source>
</evidence>
<evidence type="ECO:0000256" key="6">
    <source>
        <dbReference type="ARBA" id="ARBA00022840"/>
    </source>
</evidence>
<dbReference type="SMART" id="SM00382">
    <property type="entry name" value="AAA"/>
    <property type="match status" value="1"/>
</dbReference>
<gene>
    <name evidence="10" type="ORF">SAMN04489742_1770</name>
</gene>
<dbReference type="PANTHER" id="PTHR43166">
    <property type="entry name" value="AMINO ACID IMPORT ATP-BINDING PROTEIN"/>
    <property type="match status" value="1"/>
</dbReference>
<keyword evidence="5" id="KW-0547">Nucleotide-binding</keyword>
<dbReference type="EMBL" id="FNKH01000002">
    <property type="protein sequence ID" value="SDQ59856.1"/>
    <property type="molecule type" value="Genomic_DNA"/>
</dbReference>
<keyword evidence="3" id="KW-0813">Transport</keyword>
<organism evidence="10 11">
    <name type="scientific">Crystallibacter crystallopoietes</name>
    <dbReference type="NCBI Taxonomy" id="37928"/>
    <lineage>
        <taxon>Bacteria</taxon>
        <taxon>Bacillati</taxon>
        <taxon>Actinomycetota</taxon>
        <taxon>Actinomycetes</taxon>
        <taxon>Micrococcales</taxon>
        <taxon>Micrococcaceae</taxon>
        <taxon>Crystallibacter</taxon>
    </lineage>
</organism>
<dbReference type="InterPro" id="IPR003439">
    <property type="entry name" value="ABC_transporter-like_ATP-bd"/>
</dbReference>
<dbReference type="InterPro" id="IPR017871">
    <property type="entry name" value="ABC_transporter-like_CS"/>
</dbReference>
<comment type="similarity">
    <text evidence="2">Belongs to the ABC transporter superfamily.</text>
</comment>
<dbReference type="Proteomes" id="UP000181917">
    <property type="component" value="Unassembled WGS sequence"/>
</dbReference>
<dbReference type="InterPro" id="IPR050086">
    <property type="entry name" value="MetN_ABC_transporter-like"/>
</dbReference>
<keyword evidence="7" id="KW-0029">Amino-acid transport</keyword>
<evidence type="ECO:0000256" key="4">
    <source>
        <dbReference type="ARBA" id="ARBA00022475"/>
    </source>
</evidence>
<evidence type="ECO:0000256" key="7">
    <source>
        <dbReference type="ARBA" id="ARBA00022970"/>
    </source>
</evidence>
<dbReference type="GO" id="GO:0015424">
    <property type="term" value="F:ABC-type amino acid transporter activity"/>
    <property type="evidence" value="ECO:0007669"/>
    <property type="project" value="InterPro"/>
</dbReference>
<dbReference type="RefSeq" id="WP_083339660.1">
    <property type="nucleotide sequence ID" value="NZ_CP018863.1"/>
</dbReference>
<dbReference type="PROSITE" id="PS50893">
    <property type="entry name" value="ABC_TRANSPORTER_2"/>
    <property type="match status" value="1"/>
</dbReference>
<evidence type="ECO:0000256" key="5">
    <source>
        <dbReference type="ARBA" id="ARBA00022741"/>
    </source>
</evidence>
<dbReference type="AlphaFoldDB" id="A0A1H1C863"/>
<dbReference type="GO" id="GO:0005886">
    <property type="term" value="C:plasma membrane"/>
    <property type="evidence" value="ECO:0007669"/>
    <property type="project" value="UniProtKB-SubCell"/>
</dbReference>
<dbReference type="OrthoDB" id="3190580at2"/>
<sequence length="281" mass="30667">MPTTTDPHTAAGNGTAAAVPAIRFENVEKRFGDNVVLKDLNFEVAKGDRVTLIGPSGSGKTTILRLVMTLESLSDGYIYIDGEPLTHELRDGKRVARSEKAQKQIRKRIGMVFQQFNLFPNMTVLENIIEAPVHVLGQSKAEATKRAMELLESVGLPGKANAHPLQLSGGQQQRVAIARALAMDPDILLLDEVTSALDPEIVGEVLGILRHIAETTDITMLIVTHEMQFARDVSNRVMMFDGGRVVEEATPDVMFTNPQHERTQAFLHAVLGSSDGQIGTH</sequence>
<evidence type="ECO:0000313" key="10">
    <source>
        <dbReference type="EMBL" id="SDQ59856.1"/>
    </source>
</evidence>
<comment type="subcellular location">
    <subcellularLocation>
        <location evidence="1">Cell membrane</location>
        <topology evidence="1">Peripheral membrane protein</topology>
    </subcellularLocation>
</comment>
<dbReference type="InterPro" id="IPR027417">
    <property type="entry name" value="P-loop_NTPase"/>
</dbReference>
<name>A0A1H1C863_9MICC</name>
<evidence type="ECO:0000313" key="11">
    <source>
        <dbReference type="Proteomes" id="UP000181917"/>
    </source>
</evidence>
<evidence type="ECO:0000256" key="3">
    <source>
        <dbReference type="ARBA" id="ARBA00022448"/>
    </source>
</evidence>
<dbReference type="Pfam" id="PF00005">
    <property type="entry name" value="ABC_tran"/>
    <property type="match status" value="1"/>
</dbReference>
<dbReference type="InterPro" id="IPR030679">
    <property type="entry name" value="ABC_ATPase_HisP-typ"/>
</dbReference>
<evidence type="ECO:0000256" key="8">
    <source>
        <dbReference type="ARBA" id="ARBA00023136"/>
    </source>
</evidence>
<evidence type="ECO:0000259" key="9">
    <source>
        <dbReference type="PROSITE" id="PS50893"/>
    </source>
</evidence>
<feature type="domain" description="ABC transporter" evidence="9">
    <location>
        <begin position="22"/>
        <end position="267"/>
    </location>
</feature>
<dbReference type="PANTHER" id="PTHR43166:SF9">
    <property type="entry name" value="GLUTAMATE_ASPARTATE IMPORT ATP-BINDING PROTEIN GLTL"/>
    <property type="match status" value="1"/>
</dbReference>
<dbReference type="Gene3D" id="3.40.50.300">
    <property type="entry name" value="P-loop containing nucleotide triphosphate hydrolases"/>
    <property type="match status" value="1"/>
</dbReference>
<dbReference type="STRING" id="37928.SAMN04489742_1770"/>
<proteinExistence type="inferred from homology"/>
<keyword evidence="8" id="KW-0472">Membrane</keyword>
<keyword evidence="11" id="KW-1185">Reference proteome</keyword>
<reference evidence="10 11" key="1">
    <citation type="submission" date="2016-10" db="EMBL/GenBank/DDBJ databases">
        <authorList>
            <person name="de Groot N.N."/>
        </authorList>
    </citation>
    <scope>NUCLEOTIDE SEQUENCE [LARGE SCALE GENOMIC DNA]</scope>
    <source>
        <strain evidence="10 11">DSM 20117</strain>
    </source>
</reference>
<dbReference type="PROSITE" id="PS00211">
    <property type="entry name" value="ABC_TRANSPORTER_1"/>
    <property type="match status" value="1"/>
</dbReference>
<protein>
    <submittedName>
        <fullName evidence="10">Amino acid ABC transporter ATP-binding protein, PAAT family</fullName>
    </submittedName>
</protein>
<dbReference type="GO" id="GO:0016887">
    <property type="term" value="F:ATP hydrolysis activity"/>
    <property type="evidence" value="ECO:0007669"/>
    <property type="project" value="InterPro"/>
</dbReference>
<accession>A0A1H1C863</accession>
<evidence type="ECO:0000256" key="1">
    <source>
        <dbReference type="ARBA" id="ARBA00004202"/>
    </source>
</evidence>
<dbReference type="NCBIfam" id="TIGR03005">
    <property type="entry name" value="ectoine_ehuA"/>
    <property type="match status" value="1"/>
</dbReference>
<keyword evidence="4" id="KW-1003">Cell membrane</keyword>
<keyword evidence="6 10" id="KW-0067">ATP-binding</keyword>
<dbReference type="InterPro" id="IPR014343">
    <property type="entry name" value="Ectoine_EhuA"/>
</dbReference>
<dbReference type="SUPFAM" id="SSF52540">
    <property type="entry name" value="P-loop containing nucleoside triphosphate hydrolases"/>
    <property type="match status" value="1"/>
</dbReference>
<dbReference type="InterPro" id="IPR003593">
    <property type="entry name" value="AAA+_ATPase"/>
</dbReference>
<dbReference type="GO" id="GO:0005524">
    <property type="term" value="F:ATP binding"/>
    <property type="evidence" value="ECO:0007669"/>
    <property type="project" value="UniProtKB-KW"/>
</dbReference>
<dbReference type="PIRSF" id="PIRSF039085">
    <property type="entry name" value="ABC_ATPase_HisP"/>
    <property type="match status" value="1"/>
</dbReference>